<dbReference type="PANTHER" id="PTHR42923:SF47">
    <property type="entry name" value="BLR3003 PROTEIN"/>
    <property type="match status" value="1"/>
</dbReference>
<organism evidence="2">
    <name type="scientific">hydrothermal vent metagenome</name>
    <dbReference type="NCBI Taxonomy" id="652676"/>
    <lineage>
        <taxon>unclassified sequences</taxon>
        <taxon>metagenomes</taxon>
        <taxon>ecological metagenomes</taxon>
    </lineage>
</organism>
<evidence type="ECO:0000259" key="1">
    <source>
        <dbReference type="Pfam" id="PF01593"/>
    </source>
</evidence>
<dbReference type="PANTHER" id="PTHR42923">
    <property type="entry name" value="PROTOPORPHYRINOGEN OXIDASE"/>
    <property type="match status" value="1"/>
</dbReference>
<dbReference type="EMBL" id="UOFM01000333">
    <property type="protein sequence ID" value="VAW79888.1"/>
    <property type="molecule type" value="Genomic_DNA"/>
</dbReference>
<gene>
    <name evidence="2" type="ORF">MNBD_GAMMA14-1517</name>
</gene>
<dbReference type="GO" id="GO:0016491">
    <property type="term" value="F:oxidoreductase activity"/>
    <property type="evidence" value="ECO:0007669"/>
    <property type="project" value="InterPro"/>
</dbReference>
<dbReference type="NCBIfam" id="TIGR03467">
    <property type="entry name" value="HpnE"/>
    <property type="match status" value="1"/>
</dbReference>
<reference evidence="2" key="1">
    <citation type="submission" date="2018-06" db="EMBL/GenBank/DDBJ databases">
        <authorList>
            <person name="Zhirakovskaya E."/>
        </authorList>
    </citation>
    <scope>NUCLEOTIDE SEQUENCE</scope>
</reference>
<dbReference type="Pfam" id="PF01593">
    <property type="entry name" value="Amino_oxidase"/>
    <property type="match status" value="1"/>
</dbReference>
<dbReference type="InterPro" id="IPR017830">
    <property type="entry name" value="SQase_HpnE"/>
</dbReference>
<dbReference type="InterPro" id="IPR050464">
    <property type="entry name" value="Zeta_carotene_desat/Oxidored"/>
</dbReference>
<protein>
    <submittedName>
        <fullName evidence="2">Squalene/phytoene desaturase HopC</fullName>
    </submittedName>
</protein>
<dbReference type="AlphaFoldDB" id="A0A3B0YG48"/>
<sequence>MSEPSGSDNPVVIVGGGWAGLSVAIQLTRHRIPVLLLESARQLGGRARSIRFGNTVVDNGQHLMIGAYQSLLTLLQDIDIDTDSVLLREPLSLNTFHNGRPGLQFHTPRLPAPLHLLSAILLGRGLGLNDKLQALRFGHHLRTLRFSPKQDISVQALLHSEKQTPVMIQRLWEPLCIAMLNTPIAEASARIFLRVLRDVFLQMNKHCDLLFGRVELGNLLPVPAAAWLETHGARFRLGERVTELVVNDPQKLTVRIGDREQPARHIVLATPHIISRRLMSHHRQLKALCNNLEQLGNEPIVTLYLQYPDSVSLPQPMVGIEEGLAQWLFDRRVCGQPGLIAVVISARGRHDELDNATLTKRVIAELANTFPGWPAPSANLVIREKRATFSSRTGIDAIRPANATPVDGLWLAGDYTDTGLPATLESAVRSGVHCANAILETLN</sequence>
<accession>A0A3B0YG48</accession>
<proteinExistence type="predicted"/>
<dbReference type="InterPro" id="IPR002937">
    <property type="entry name" value="Amino_oxidase"/>
</dbReference>
<dbReference type="SUPFAM" id="SSF51905">
    <property type="entry name" value="FAD/NAD(P)-binding domain"/>
    <property type="match status" value="1"/>
</dbReference>
<dbReference type="InterPro" id="IPR036188">
    <property type="entry name" value="FAD/NAD-bd_sf"/>
</dbReference>
<feature type="domain" description="Amine oxidase" evidence="1">
    <location>
        <begin position="19"/>
        <end position="439"/>
    </location>
</feature>
<evidence type="ECO:0000313" key="2">
    <source>
        <dbReference type="EMBL" id="VAW79888.1"/>
    </source>
</evidence>
<name>A0A3B0YG48_9ZZZZ</name>
<dbReference type="Gene3D" id="3.50.50.60">
    <property type="entry name" value="FAD/NAD(P)-binding domain"/>
    <property type="match status" value="1"/>
</dbReference>